<name>A0A167SNB8_9HYPO</name>
<dbReference type="InterPro" id="IPR043837">
    <property type="entry name" value="Mtf2-like_C"/>
</dbReference>
<feature type="compositionally biased region" description="Basic and acidic residues" evidence="1">
    <location>
        <begin position="166"/>
        <end position="185"/>
    </location>
</feature>
<feature type="compositionally biased region" description="Basic and acidic residues" evidence="1">
    <location>
        <begin position="49"/>
        <end position="58"/>
    </location>
</feature>
<comment type="caution">
    <text evidence="3">The sequence shown here is derived from an EMBL/GenBank/DDBJ whole genome shotgun (WGS) entry which is preliminary data.</text>
</comment>
<dbReference type="Proteomes" id="UP000076874">
    <property type="component" value="Unassembled WGS sequence"/>
</dbReference>
<evidence type="ECO:0000256" key="1">
    <source>
        <dbReference type="SAM" id="MobiDB-lite"/>
    </source>
</evidence>
<protein>
    <recommendedName>
        <fullName evidence="2">Mtf2-like C-terminal domain-containing protein</fullName>
    </recommendedName>
</protein>
<feature type="region of interest" description="Disordered" evidence="1">
    <location>
        <begin position="236"/>
        <end position="259"/>
    </location>
</feature>
<organism evidence="3 4">
    <name type="scientific">Niveomyces insectorum RCEF 264</name>
    <dbReference type="NCBI Taxonomy" id="1081102"/>
    <lineage>
        <taxon>Eukaryota</taxon>
        <taxon>Fungi</taxon>
        <taxon>Dikarya</taxon>
        <taxon>Ascomycota</taxon>
        <taxon>Pezizomycotina</taxon>
        <taxon>Sordariomycetes</taxon>
        <taxon>Hypocreomycetidae</taxon>
        <taxon>Hypocreales</taxon>
        <taxon>Cordycipitaceae</taxon>
        <taxon>Niveomyces</taxon>
    </lineage>
</organism>
<dbReference type="PANTHER" id="PTHR39468:SF1">
    <property type="entry name" value="MTF2-LIKE C-TERMINAL DOMAIN-CONTAINING PROTEIN"/>
    <property type="match status" value="1"/>
</dbReference>
<feature type="region of interest" description="Disordered" evidence="1">
    <location>
        <begin position="131"/>
        <end position="151"/>
    </location>
</feature>
<dbReference type="OrthoDB" id="2444174at2759"/>
<feature type="compositionally biased region" description="Basic and acidic residues" evidence="1">
    <location>
        <begin position="238"/>
        <end position="257"/>
    </location>
</feature>
<dbReference type="STRING" id="1081102.A0A167SNB8"/>
<feature type="domain" description="Mtf2-like C-terminal" evidence="2">
    <location>
        <begin position="305"/>
        <end position="463"/>
    </location>
</feature>
<sequence length="521" mass="57424">MATLFLPFLYPARIVQRPLRGTTVRRVLRSLHYTAPRRLDGNQAGNEHGNSHGHDNGRVSRSRRTLHRPQIQDPIPFELPPDVSRDLLPTNEHDAATADAAADDDVQGTITPAEQQTFQRIFHEIAQRQRYGGELRQGSRGREKETQPAERARVNAIMGEAADEVVRAREQRRAEGKQQQKREQKQLLQDTDWPSAAEAVDTSEASAALLEEQRRQMLAQFPRSLRAAASVAMGVKEAAQKQRREAGRGRDTARPTDDDGDAFADAFASAVGPGADTAAAADTTPFVSSAQEAADRAREACLRRQTKMELLMLAARSDFALWDWMEEHVFALVDELGLAGHERRQRGGPTARAPKKPTKAFQTYGPLYPALLLHGLRLFDGHFHGGQTSPLALAVLPRIKARGLASYVLGAGTPFYNQLLRIRWTRFGDSGAVFALLAEMQRAGLAFDQDTLDVVKSIEWHMAPLVGGGRTAWRTRAGDVRGGGGVLLPAAVRQMPEFAGFAETLAYWRVNVDRSVRMAGA</sequence>
<dbReference type="GO" id="GO:0005739">
    <property type="term" value="C:mitochondrion"/>
    <property type="evidence" value="ECO:0007669"/>
    <property type="project" value="InterPro"/>
</dbReference>
<dbReference type="InterPro" id="IPR040009">
    <property type="entry name" value="Mtf2/C5D6.12-like"/>
</dbReference>
<dbReference type="PANTHER" id="PTHR39468">
    <property type="entry name" value="CHROMOSOME 7, WHOLE GENOME SHOTGUN SEQUENCE"/>
    <property type="match status" value="1"/>
</dbReference>
<evidence type="ECO:0000259" key="2">
    <source>
        <dbReference type="Pfam" id="PF19189"/>
    </source>
</evidence>
<feature type="compositionally biased region" description="Basic and acidic residues" evidence="1">
    <location>
        <begin position="140"/>
        <end position="151"/>
    </location>
</feature>
<dbReference type="AlphaFoldDB" id="A0A167SNB8"/>
<keyword evidence="4" id="KW-1185">Reference proteome</keyword>
<dbReference type="Pfam" id="PF19189">
    <property type="entry name" value="Mtf2"/>
    <property type="match status" value="1"/>
</dbReference>
<proteinExistence type="predicted"/>
<feature type="region of interest" description="Disordered" evidence="1">
    <location>
        <begin position="38"/>
        <end position="89"/>
    </location>
</feature>
<feature type="region of interest" description="Disordered" evidence="1">
    <location>
        <begin position="166"/>
        <end position="200"/>
    </location>
</feature>
<dbReference type="EMBL" id="AZHD01000010">
    <property type="protein sequence ID" value="OAA59779.1"/>
    <property type="molecule type" value="Genomic_DNA"/>
</dbReference>
<accession>A0A167SNB8</accession>
<evidence type="ECO:0000313" key="3">
    <source>
        <dbReference type="EMBL" id="OAA59779.1"/>
    </source>
</evidence>
<reference evidence="3 4" key="1">
    <citation type="journal article" date="2016" name="Genome Biol. Evol.">
        <title>Divergent and convergent evolution of fungal pathogenicity.</title>
        <authorList>
            <person name="Shang Y."/>
            <person name="Xiao G."/>
            <person name="Zheng P."/>
            <person name="Cen K."/>
            <person name="Zhan S."/>
            <person name="Wang C."/>
        </authorList>
    </citation>
    <scope>NUCLEOTIDE SEQUENCE [LARGE SCALE GENOMIC DNA]</scope>
    <source>
        <strain evidence="3 4">RCEF 264</strain>
    </source>
</reference>
<gene>
    <name evidence="3" type="ORF">SPI_05977</name>
</gene>
<evidence type="ECO:0000313" key="4">
    <source>
        <dbReference type="Proteomes" id="UP000076874"/>
    </source>
</evidence>